<evidence type="ECO:0000313" key="3">
    <source>
        <dbReference type="Proteomes" id="UP000663842"/>
    </source>
</evidence>
<gene>
    <name evidence="2" type="ORF">UXM345_LOCUS3038</name>
    <name evidence="1" type="ORF">XDN619_LOCUS20089</name>
</gene>
<evidence type="ECO:0008006" key="4">
    <source>
        <dbReference type="Google" id="ProtNLM"/>
    </source>
</evidence>
<evidence type="ECO:0000313" key="2">
    <source>
        <dbReference type="EMBL" id="CAF3769441.1"/>
    </source>
</evidence>
<name>A0A818ZJ19_9BILA</name>
<dbReference type="EMBL" id="CAJOBF010000190">
    <property type="protein sequence ID" value="CAF3769441.1"/>
    <property type="molecule type" value="Genomic_DNA"/>
</dbReference>
<protein>
    <recommendedName>
        <fullName evidence="4">Reverse transcriptase domain-containing protein</fullName>
    </recommendedName>
</protein>
<dbReference type="Proteomes" id="UP000663842">
    <property type="component" value="Unassembled WGS sequence"/>
</dbReference>
<dbReference type="Proteomes" id="UP000663887">
    <property type="component" value="Unassembled WGS sequence"/>
</dbReference>
<comment type="caution">
    <text evidence="2">The sequence shown here is derived from an EMBL/GenBank/DDBJ whole genome shotgun (WGS) entry which is preliminary data.</text>
</comment>
<dbReference type="AlphaFoldDB" id="A0A818ZJ19"/>
<dbReference type="EMBL" id="CAJNRG010008824">
    <property type="protein sequence ID" value="CAF2107571.1"/>
    <property type="molecule type" value="Genomic_DNA"/>
</dbReference>
<reference evidence="2" key="1">
    <citation type="submission" date="2021-02" db="EMBL/GenBank/DDBJ databases">
        <authorList>
            <person name="Nowell W R."/>
        </authorList>
    </citation>
    <scope>NUCLEOTIDE SEQUENCE</scope>
</reference>
<accession>A0A818ZJ19</accession>
<proteinExistence type="predicted"/>
<organism evidence="2 3">
    <name type="scientific">Rotaria magnacalcarata</name>
    <dbReference type="NCBI Taxonomy" id="392030"/>
    <lineage>
        <taxon>Eukaryota</taxon>
        <taxon>Metazoa</taxon>
        <taxon>Spiralia</taxon>
        <taxon>Gnathifera</taxon>
        <taxon>Rotifera</taxon>
        <taxon>Eurotatoria</taxon>
        <taxon>Bdelloidea</taxon>
        <taxon>Philodinida</taxon>
        <taxon>Philodinidae</taxon>
        <taxon>Rotaria</taxon>
    </lineage>
</organism>
<sequence>MQVNNILPYQQSGSRQDLSTQTRVKHIMEQLTQSLNHNSFSVIVYVDFLQAFDMLWHQDRTITLDYQGHLSKQVKVNRGAPQGSCFGPKAYIVNHFDLPSIFDCPSEVHIYVGDLAILFSRSIYLKYAQQVDEIETRINKDLLKLVNYAESNHQPINNKKTE</sequence>
<evidence type="ECO:0000313" key="1">
    <source>
        <dbReference type="EMBL" id="CAF2107571.1"/>
    </source>
</evidence>